<dbReference type="OrthoDB" id="5702951at2"/>
<dbReference type="EMBL" id="SWBO01000003">
    <property type="protein sequence ID" value="TKC01773.1"/>
    <property type="molecule type" value="Genomic_DNA"/>
</dbReference>
<dbReference type="Pfam" id="PF11153">
    <property type="entry name" value="DUF2931"/>
    <property type="match status" value="1"/>
</dbReference>
<dbReference type="InterPro" id="IPR021326">
    <property type="entry name" value="DUF2931"/>
</dbReference>
<organism evidence="2 3">
    <name type="scientific">Pedobacter cryotolerans</name>
    <dbReference type="NCBI Taxonomy" id="2571270"/>
    <lineage>
        <taxon>Bacteria</taxon>
        <taxon>Pseudomonadati</taxon>
        <taxon>Bacteroidota</taxon>
        <taxon>Sphingobacteriia</taxon>
        <taxon>Sphingobacteriales</taxon>
        <taxon>Sphingobacteriaceae</taxon>
        <taxon>Pedobacter</taxon>
    </lineage>
</organism>
<evidence type="ECO:0000313" key="2">
    <source>
        <dbReference type="EMBL" id="TKC01773.1"/>
    </source>
</evidence>
<keyword evidence="3" id="KW-1185">Reference proteome</keyword>
<reference evidence="2 3" key="1">
    <citation type="submission" date="2019-04" db="EMBL/GenBank/DDBJ databases">
        <title>Pedobacter sp. AR-2-6 sp. nov., isolated from Arctic soil.</title>
        <authorList>
            <person name="Dahal R.H."/>
            <person name="Kim D.-U."/>
        </authorList>
    </citation>
    <scope>NUCLEOTIDE SEQUENCE [LARGE SCALE GENOMIC DNA]</scope>
    <source>
        <strain evidence="2 3">AR-2-6</strain>
    </source>
</reference>
<protein>
    <submittedName>
        <fullName evidence="2">DUF2931 family protein</fullName>
    </submittedName>
</protein>
<gene>
    <name evidence="2" type="ORF">FA045_05845</name>
</gene>
<evidence type="ECO:0000256" key="1">
    <source>
        <dbReference type="SAM" id="Phobius"/>
    </source>
</evidence>
<evidence type="ECO:0000313" key="3">
    <source>
        <dbReference type="Proteomes" id="UP000310477"/>
    </source>
</evidence>
<dbReference type="RefSeq" id="WP_136875464.1">
    <property type="nucleotide sequence ID" value="NZ_SWBO01000003.1"/>
</dbReference>
<keyword evidence="1" id="KW-0472">Membrane</keyword>
<name>A0A4U1CAZ4_9SPHI</name>
<dbReference type="Proteomes" id="UP000310477">
    <property type="component" value="Unassembled WGS sequence"/>
</dbReference>
<proteinExistence type="predicted"/>
<comment type="caution">
    <text evidence="2">The sequence shown here is derived from an EMBL/GenBank/DDBJ whole genome shotgun (WGS) entry which is preliminary data.</text>
</comment>
<keyword evidence="1" id="KW-1133">Transmembrane helix</keyword>
<feature type="transmembrane region" description="Helical" evidence="1">
    <location>
        <begin position="6"/>
        <end position="23"/>
    </location>
</feature>
<dbReference type="AlphaFoldDB" id="A0A4U1CAZ4"/>
<keyword evidence="1" id="KW-0812">Transmembrane</keyword>
<sequence>MKINKLNWFYMGLAFALLAAIIYQKLSYKSWERYNYSVGITAPQTFPVHVREAYFLLPGDDFESADDEDVNEFITTWGVNYGTTNHARSARLPQHLVLKYFSYRDKKFYADTLALPQKEILQMFKAAQINEQFLRLSEYAGLKKGLSFVIGIANNGNVIVWLRGVCLERELLRTQLKPVESTADDLFYEKPLSKDDYFNYAFENLSDSLKTVYISGFDANANYIDTPSRYIENNMELWQYQQKNGYIDFKGQISK</sequence>
<accession>A0A4U1CAZ4</accession>